<accession>A0AAW1HDT8</accession>
<keyword evidence="2" id="KW-1185">Reference proteome</keyword>
<sequence>MTTQSAMCSDNSGWDEVPCDYDQNQTHITPLTMLIDDYDKPEVCDMYLRPLGDDELDFDDVNDDDDEFIAQYSAPPYFKRDHPDDDLFLKKLGDAQVPWRTQLKYPTHADEPLVKDVVALIIWQDTKQYSCWERLRKMSPPDHVDSLYSLIIRAAASLVYLYHTRANLFKIGHQRMLDKQMDKIFNQVQNWAKKGTPIDEACKLLVQLTANKDEFSFVTENDLADMLCYYAIDIHYNNFKRPLTVKVNVPPKVKDQLFDDITEVVRKLELSPTELKADEYTHWMTTLLREKLTLVEENLIYRVIGANSMVKLG</sequence>
<protein>
    <submittedName>
        <fullName evidence="1">Uncharacterized protein</fullName>
    </submittedName>
</protein>
<organism evidence="1 2">
    <name type="scientific">Saponaria officinalis</name>
    <name type="common">Common soapwort</name>
    <name type="synonym">Lychnis saponaria</name>
    <dbReference type="NCBI Taxonomy" id="3572"/>
    <lineage>
        <taxon>Eukaryota</taxon>
        <taxon>Viridiplantae</taxon>
        <taxon>Streptophyta</taxon>
        <taxon>Embryophyta</taxon>
        <taxon>Tracheophyta</taxon>
        <taxon>Spermatophyta</taxon>
        <taxon>Magnoliopsida</taxon>
        <taxon>eudicotyledons</taxon>
        <taxon>Gunneridae</taxon>
        <taxon>Pentapetalae</taxon>
        <taxon>Caryophyllales</taxon>
        <taxon>Caryophyllaceae</taxon>
        <taxon>Caryophylleae</taxon>
        <taxon>Saponaria</taxon>
    </lineage>
</organism>
<comment type="caution">
    <text evidence="1">The sequence shown here is derived from an EMBL/GenBank/DDBJ whole genome shotgun (WGS) entry which is preliminary data.</text>
</comment>
<reference evidence="1 2" key="1">
    <citation type="submission" date="2024-03" db="EMBL/GenBank/DDBJ databases">
        <title>WGS assembly of Saponaria officinalis var. Norfolk2.</title>
        <authorList>
            <person name="Jenkins J."/>
            <person name="Shu S."/>
            <person name="Grimwood J."/>
            <person name="Barry K."/>
            <person name="Goodstein D."/>
            <person name="Schmutz J."/>
            <person name="Leebens-Mack J."/>
            <person name="Osbourn A."/>
        </authorList>
    </citation>
    <scope>NUCLEOTIDE SEQUENCE [LARGE SCALE GENOMIC DNA]</scope>
    <source>
        <strain evidence="2">cv. Norfolk2</strain>
        <strain evidence="1">JIC</strain>
        <tissue evidence="1">Leaf</tissue>
    </source>
</reference>
<proteinExistence type="predicted"/>
<gene>
    <name evidence="1" type="ORF">RND81_12G221400</name>
</gene>
<dbReference type="Proteomes" id="UP001443914">
    <property type="component" value="Unassembled WGS sequence"/>
</dbReference>
<evidence type="ECO:0000313" key="1">
    <source>
        <dbReference type="EMBL" id="KAK9674254.1"/>
    </source>
</evidence>
<dbReference type="EMBL" id="JBDFQZ010000012">
    <property type="protein sequence ID" value="KAK9674253.1"/>
    <property type="molecule type" value="Genomic_DNA"/>
</dbReference>
<evidence type="ECO:0000313" key="2">
    <source>
        <dbReference type="Proteomes" id="UP001443914"/>
    </source>
</evidence>
<name>A0AAW1HDT8_SAPOF</name>
<dbReference type="AlphaFoldDB" id="A0AAW1HDT8"/>
<dbReference type="EMBL" id="JBDFQZ010000012">
    <property type="protein sequence ID" value="KAK9674254.1"/>
    <property type="molecule type" value="Genomic_DNA"/>
</dbReference>